<proteinExistence type="predicted"/>
<dbReference type="AlphaFoldDB" id="A0A2X3BFH5"/>
<dbReference type="PANTHER" id="PTHR43615">
    <property type="entry name" value="PHOSPHOENOLPYRUVATE SYNTHASE-RELATED"/>
    <property type="match status" value="1"/>
</dbReference>
<feature type="domain" description="Pyruvate phosphate dikinase AMP/ATP-binding" evidence="2">
    <location>
        <begin position="48"/>
        <end position="111"/>
    </location>
</feature>
<dbReference type="GO" id="GO:0016301">
    <property type="term" value="F:kinase activity"/>
    <property type="evidence" value="ECO:0007669"/>
    <property type="project" value="InterPro"/>
</dbReference>
<protein>
    <submittedName>
        <fullName evidence="3">Phosphoenolpyruvate synthase</fullName>
    </submittedName>
</protein>
<dbReference type="PANTHER" id="PTHR43615:SF1">
    <property type="entry name" value="PPDK_N DOMAIN-CONTAINING PROTEIN"/>
    <property type="match status" value="1"/>
</dbReference>
<dbReference type="SUPFAM" id="SSF56059">
    <property type="entry name" value="Glutathione synthetase ATP-binding domain-like"/>
    <property type="match status" value="1"/>
</dbReference>
<gene>
    <name evidence="3" type="ORF">NCTC13102_00526</name>
</gene>
<accession>A0A2X3BFH5</accession>
<dbReference type="EMBL" id="UAWL01000006">
    <property type="protein sequence ID" value="SQB98076.1"/>
    <property type="molecule type" value="Genomic_DNA"/>
</dbReference>
<name>A0A2X3BFH5_9HELI</name>
<dbReference type="Gene3D" id="3.30.1490.20">
    <property type="entry name" value="ATP-grasp fold, A domain"/>
    <property type="match status" value="1"/>
</dbReference>
<dbReference type="InterPro" id="IPR008279">
    <property type="entry name" value="PEP-util_enz_mobile_dom"/>
</dbReference>
<dbReference type="Gene3D" id="3.30.470.20">
    <property type="entry name" value="ATP-grasp fold, B domain"/>
    <property type="match status" value="1"/>
</dbReference>
<dbReference type="Pfam" id="PF00391">
    <property type="entry name" value="PEP-utilizers"/>
    <property type="match status" value="1"/>
</dbReference>
<dbReference type="Pfam" id="PF01326">
    <property type="entry name" value="PPDK_N"/>
    <property type="match status" value="1"/>
</dbReference>
<sequence>MLHFSTKAGNLAQLYSLQTQNKLKHTRVLPLLTTTLNTLQNPESKNALLDSITTTFATFQCQKLIIRSSSQAEDSTKSSNAGAYESIANVDSNDKKAVLEAINQVALSMPNPNDEVLIQPMLESISMCGVAFSVDKESGAPYFCISYDQSGSNSAITSGSDGEIISFCEFRGYKDLEANASKVDSKNLDIATHHSPDYPYLERVMDMMRELEDLFDCKALDVEFALSADVLYCLQVRVLVIAHTLQNNLLTTRALSRLYKRIDSLCAPQEHILGKRSVFGVMPDWNPAEIIGLKPKRLALSLYKEIVTDNIWAYQRDNYGYRNLRSHPLMHSFLGIPYIDVRLSFNSFIPKNLDSHIASKLVDYYTSELVENPQLHDKIEFDIVLSCYDLALDSKLKKLLNFGFNANELKRIEFSLLELTNSILNPQNGLYLKDLRKMDELRLRYEGIMRSSAGVYDKIYWCIEDCKRFGTLPFAGIARAAFVAMQMLHSLVEIGFLSLEEKESFLASLHSVSKDLSMDLMLLKTNGNKKAFLEKYGHLRAGSYNILSPRYDESFESYFDMLDSLPNPKDIHATFSLSEERFQKLDMLLRENGLKISGKELFQFFTCVIEGRESVKFEFSKLLSYALKLIKELGENLDIEVQDMAHLDIKSILSLYSSLYKDSPKERFLSEIQAHKLEFALTLSLKLPSLILRGSDVWSFYLPHIAPNFITQKSVIADVLALETLAQDSIKTQDFRDKIVLIESADPGFDFLFAQPIAGFITCYGGANSHMAIRAAELQMPAVIGVGEEAFAKYKLAHKLRLECASEQILCL</sequence>
<dbReference type="Gene3D" id="3.50.30.10">
    <property type="entry name" value="Phosphohistidine domain"/>
    <property type="match status" value="1"/>
</dbReference>
<keyword evidence="3" id="KW-0670">Pyruvate</keyword>
<dbReference type="GO" id="GO:0005524">
    <property type="term" value="F:ATP binding"/>
    <property type="evidence" value="ECO:0007669"/>
    <property type="project" value="InterPro"/>
</dbReference>
<dbReference type="NCBIfam" id="NF004508">
    <property type="entry name" value="PRK05849.1"/>
    <property type="match status" value="1"/>
</dbReference>
<dbReference type="InterPro" id="IPR013815">
    <property type="entry name" value="ATP_grasp_subdomain_1"/>
</dbReference>
<dbReference type="InterPro" id="IPR002192">
    <property type="entry name" value="PPDK_AMP/ATP-bd"/>
</dbReference>
<evidence type="ECO:0000259" key="2">
    <source>
        <dbReference type="Pfam" id="PF01326"/>
    </source>
</evidence>
<evidence type="ECO:0000259" key="1">
    <source>
        <dbReference type="Pfam" id="PF00391"/>
    </source>
</evidence>
<dbReference type="InterPro" id="IPR051549">
    <property type="entry name" value="PEP_Utilizing_Enz"/>
</dbReference>
<dbReference type="SUPFAM" id="SSF52009">
    <property type="entry name" value="Phosphohistidine domain"/>
    <property type="match status" value="1"/>
</dbReference>
<reference evidence="3 4" key="1">
    <citation type="submission" date="2018-06" db="EMBL/GenBank/DDBJ databases">
        <authorList>
            <consortium name="Pathogen Informatics"/>
            <person name="Doyle S."/>
        </authorList>
    </citation>
    <scope>NUCLEOTIDE SEQUENCE [LARGE SCALE GENOMIC DNA]</scope>
    <source>
        <strain evidence="3 4">NCTC13102</strain>
    </source>
</reference>
<organism evidence="3 4">
    <name type="scientific">Helicobacter fennelliae</name>
    <dbReference type="NCBI Taxonomy" id="215"/>
    <lineage>
        <taxon>Bacteria</taxon>
        <taxon>Pseudomonadati</taxon>
        <taxon>Campylobacterota</taxon>
        <taxon>Epsilonproteobacteria</taxon>
        <taxon>Campylobacterales</taxon>
        <taxon>Helicobacteraceae</taxon>
        <taxon>Helicobacter</taxon>
    </lineage>
</organism>
<dbReference type="Proteomes" id="UP000250166">
    <property type="component" value="Unassembled WGS sequence"/>
</dbReference>
<dbReference type="InterPro" id="IPR036637">
    <property type="entry name" value="Phosphohistidine_dom_sf"/>
</dbReference>
<feature type="domain" description="PEP-utilising enzyme mobile" evidence="1">
    <location>
        <begin position="737"/>
        <end position="789"/>
    </location>
</feature>
<evidence type="ECO:0000313" key="4">
    <source>
        <dbReference type="Proteomes" id="UP000250166"/>
    </source>
</evidence>
<evidence type="ECO:0000313" key="3">
    <source>
        <dbReference type="EMBL" id="SQB98076.1"/>
    </source>
</evidence>